<sequence>MMLAYQDPILLAYALKGTPGYSARIRGEAAQLYRCTSVPVLLRATEDCFQELPITINGHPAYLQPRTRIITFKGTRIACDPATAAMYRLNNVWYTFLEEAERAVDLPTLFDIKTLPWGRLQVIPADDSVEKGEKVIKRPRDNAKDYKEPESPKYTVESILIQLPASVLAGKLKEELSIMEKYFNIFWITVIQITLVIILGTLALSILLANMKKSTSEILTLSAERDPYALSNYKEENDSSDGSTRSVSRLEELLREPHSITIEETLPTNDGSTIPSQIHELCMSYQRLERRLDRIAVRR</sequence>
<accession>A0AAV2NL78</accession>
<keyword evidence="1" id="KW-1133">Transmembrane helix</keyword>
<dbReference type="EMBL" id="OZ034826">
    <property type="protein sequence ID" value="CAL1680953.1"/>
    <property type="molecule type" value="Genomic_DNA"/>
</dbReference>
<gene>
    <name evidence="2" type="ORF">LPLAT_LOCUS7121</name>
</gene>
<dbReference type="Proteomes" id="UP001497644">
    <property type="component" value="Chromosome 3"/>
</dbReference>
<evidence type="ECO:0000256" key="1">
    <source>
        <dbReference type="SAM" id="Phobius"/>
    </source>
</evidence>
<evidence type="ECO:0000313" key="3">
    <source>
        <dbReference type="Proteomes" id="UP001497644"/>
    </source>
</evidence>
<dbReference type="AlphaFoldDB" id="A0AAV2NL78"/>
<proteinExistence type="predicted"/>
<dbReference type="Pfam" id="PF24664">
    <property type="entry name" value="Monjiviricetes_fusion"/>
    <property type="match status" value="1"/>
</dbReference>
<organism evidence="2 3">
    <name type="scientific">Lasius platythorax</name>
    <dbReference type="NCBI Taxonomy" id="488582"/>
    <lineage>
        <taxon>Eukaryota</taxon>
        <taxon>Metazoa</taxon>
        <taxon>Ecdysozoa</taxon>
        <taxon>Arthropoda</taxon>
        <taxon>Hexapoda</taxon>
        <taxon>Insecta</taxon>
        <taxon>Pterygota</taxon>
        <taxon>Neoptera</taxon>
        <taxon>Endopterygota</taxon>
        <taxon>Hymenoptera</taxon>
        <taxon>Apocrita</taxon>
        <taxon>Aculeata</taxon>
        <taxon>Formicoidea</taxon>
        <taxon>Formicidae</taxon>
        <taxon>Formicinae</taxon>
        <taxon>Lasius</taxon>
        <taxon>Lasius</taxon>
    </lineage>
</organism>
<keyword evidence="1" id="KW-0812">Transmembrane</keyword>
<keyword evidence="1" id="KW-0472">Membrane</keyword>
<name>A0AAV2NL78_9HYME</name>
<protein>
    <submittedName>
        <fullName evidence="2">Uncharacterized protein</fullName>
    </submittedName>
</protein>
<feature type="transmembrane region" description="Helical" evidence="1">
    <location>
        <begin position="185"/>
        <end position="209"/>
    </location>
</feature>
<evidence type="ECO:0000313" key="2">
    <source>
        <dbReference type="EMBL" id="CAL1680953.1"/>
    </source>
</evidence>
<keyword evidence="3" id="KW-1185">Reference proteome</keyword>
<reference evidence="2" key="1">
    <citation type="submission" date="2024-04" db="EMBL/GenBank/DDBJ databases">
        <authorList>
            <consortium name="Molecular Ecology Group"/>
        </authorList>
    </citation>
    <scope>NUCLEOTIDE SEQUENCE</scope>
</reference>